<dbReference type="GO" id="GO:0005975">
    <property type="term" value="P:carbohydrate metabolic process"/>
    <property type="evidence" value="ECO:0007669"/>
    <property type="project" value="TreeGrafter"/>
</dbReference>
<accession>A0A895XR53</accession>
<dbReference type="SUPFAM" id="SSF48256">
    <property type="entry name" value="Citrate synthase"/>
    <property type="match status" value="1"/>
</dbReference>
<dbReference type="Pfam" id="PF00285">
    <property type="entry name" value="Citrate_synt"/>
    <property type="match status" value="1"/>
</dbReference>
<dbReference type="Gene3D" id="1.10.230.10">
    <property type="entry name" value="Cytochrome P450-Terp, domain 2"/>
    <property type="match status" value="1"/>
</dbReference>
<reference evidence="8" key="1">
    <citation type="submission" date="2021-02" db="EMBL/GenBank/DDBJ databases">
        <title>Natronoglycomyces albus gen. nov., sp. nov, a haloalkaliphilic actinobacterium from a soda solonchak soil.</title>
        <authorList>
            <person name="Sorokin D.Y."/>
            <person name="Khijniak T.V."/>
            <person name="Zakharycheva A.P."/>
            <person name="Boueva O.V."/>
            <person name="Ariskina E.V."/>
            <person name="Hahnke R.L."/>
            <person name="Bunk B."/>
            <person name="Sproer C."/>
            <person name="Schumann P."/>
            <person name="Evtushenko L.I."/>
            <person name="Kublanov I.V."/>
        </authorList>
    </citation>
    <scope>NUCLEOTIDE SEQUENCE</scope>
    <source>
        <strain evidence="8">DSM 106290</strain>
    </source>
</reference>
<dbReference type="CDD" id="cd06109">
    <property type="entry name" value="BsCS-I_like"/>
    <property type="match status" value="1"/>
</dbReference>
<evidence type="ECO:0000313" key="8">
    <source>
        <dbReference type="EMBL" id="QSB04068.1"/>
    </source>
</evidence>
<evidence type="ECO:0000256" key="4">
    <source>
        <dbReference type="ARBA" id="ARBA00049288"/>
    </source>
</evidence>
<dbReference type="Gene3D" id="1.10.580.10">
    <property type="entry name" value="Citrate Synthase, domain 1"/>
    <property type="match status" value="1"/>
</dbReference>
<evidence type="ECO:0000256" key="5">
    <source>
        <dbReference type="PIRNR" id="PIRNR001369"/>
    </source>
</evidence>
<dbReference type="PRINTS" id="PR00143">
    <property type="entry name" value="CITRTSNTHASE"/>
</dbReference>
<feature type="active site" evidence="6">
    <location>
        <position position="316"/>
    </location>
</feature>
<dbReference type="InterPro" id="IPR019810">
    <property type="entry name" value="Citrate_synthase_AS"/>
</dbReference>
<dbReference type="FunFam" id="1.10.230.10:FF:000007">
    <property type="entry name" value="Citrate synthase"/>
    <property type="match status" value="1"/>
</dbReference>
<dbReference type="EMBL" id="CP070496">
    <property type="protein sequence ID" value="QSB04068.1"/>
    <property type="molecule type" value="Genomic_DNA"/>
</dbReference>
<evidence type="ECO:0000256" key="2">
    <source>
        <dbReference type="ARBA" id="ARBA00010566"/>
    </source>
</evidence>
<dbReference type="PIRSF" id="PIRSF001369">
    <property type="entry name" value="Citrate_synth"/>
    <property type="match status" value="1"/>
</dbReference>
<dbReference type="InterPro" id="IPR016142">
    <property type="entry name" value="Citrate_synth-like_lrg_a-sub"/>
</dbReference>
<dbReference type="GO" id="GO:0005829">
    <property type="term" value="C:cytosol"/>
    <property type="evidence" value="ECO:0007669"/>
    <property type="project" value="TreeGrafter"/>
</dbReference>
<dbReference type="AlphaFoldDB" id="A0A895XR53"/>
<dbReference type="UniPathway" id="UPA00223"/>
<feature type="active site" evidence="6">
    <location>
        <position position="263"/>
    </location>
</feature>
<dbReference type="InterPro" id="IPR024176">
    <property type="entry name" value="Citrate_synthase_bac-typ"/>
</dbReference>
<comment type="pathway">
    <text evidence="1">Carbohydrate metabolism; tricarboxylic acid cycle.</text>
</comment>
<dbReference type="PANTHER" id="PTHR11739:SF23">
    <property type="entry name" value="CITRATE SYNTHASE 2-RELATED"/>
    <property type="match status" value="1"/>
</dbReference>
<keyword evidence="3 5" id="KW-0808">Transferase</keyword>
<organism evidence="8 9">
    <name type="scientific">Natronoglycomyces albus</name>
    <dbReference type="NCBI Taxonomy" id="2811108"/>
    <lineage>
        <taxon>Bacteria</taxon>
        <taxon>Bacillati</taxon>
        <taxon>Actinomycetota</taxon>
        <taxon>Actinomycetes</taxon>
        <taxon>Glycomycetales</taxon>
        <taxon>Glycomycetaceae</taxon>
        <taxon>Natronoglycomyces</taxon>
    </lineage>
</organism>
<dbReference type="InterPro" id="IPR002020">
    <property type="entry name" value="Citrate_synthase"/>
</dbReference>
<dbReference type="PROSITE" id="PS00480">
    <property type="entry name" value="CITRATE_SYNTHASE"/>
    <property type="match status" value="1"/>
</dbReference>
<name>A0A895XR53_9ACTN</name>
<evidence type="ECO:0000313" key="9">
    <source>
        <dbReference type="Proteomes" id="UP000662939"/>
    </source>
</evidence>
<dbReference type="InterPro" id="IPR036969">
    <property type="entry name" value="Citrate_synthase_sf"/>
</dbReference>
<evidence type="ECO:0000256" key="1">
    <source>
        <dbReference type="ARBA" id="ARBA00005163"/>
    </source>
</evidence>
<gene>
    <name evidence="8" type="ORF">JQS30_09575</name>
</gene>
<comment type="similarity">
    <text evidence="2 5 7">Belongs to the citrate synthase family.</text>
</comment>
<evidence type="ECO:0000256" key="7">
    <source>
        <dbReference type="RuleBase" id="RU003406"/>
    </source>
</evidence>
<evidence type="ECO:0000256" key="3">
    <source>
        <dbReference type="ARBA" id="ARBA00022679"/>
    </source>
</evidence>
<dbReference type="PANTHER" id="PTHR11739">
    <property type="entry name" value="CITRATE SYNTHASE"/>
    <property type="match status" value="1"/>
</dbReference>
<dbReference type="InterPro" id="IPR016143">
    <property type="entry name" value="Citrate_synth-like_sm_a-sub"/>
</dbReference>
<sequence>MTEFIEVPRGLDRVIVADTVIGDVRGEEGFYHYRQYSAIELIEKCSFEEVWYLMFNGKLPNAAELADFTKRVAPYRQPSPALAELLPKLAHAKPLDGMRTALSFACAERGMKPVYDIDEDSRLDDVLFASALVPTILTSLYRYSQGQEAIAPHDDLGYAANYLYMLTGEKPTEAHARAIEAYLMSTIDHGFNASTFTGRVIASTGADVGACLTGAIGALSGPLHGGAPSRALDALDAIGTRDNIDTWVRGELEAGRRMMGFGHNVYKTDDPRSVMLRGVATDLGGDLVEFAKQVEKRVVEILAEVKPGRSLYTNVEFYAGVVMELCGVPRDMFTPTFASSRVVGWSANVLEQARDSKIIRPRARYTGTPAPQPVERPE</sequence>
<comment type="catalytic activity">
    <reaction evidence="4">
        <text>oxaloacetate + acetyl-CoA + H2O = citrate + CoA + H(+)</text>
        <dbReference type="Rhea" id="RHEA:16845"/>
        <dbReference type="ChEBI" id="CHEBI:15377"/>
        <dbReference type="ChEBI" id="CHEBI:15378"/>
        <dbReference type="ChEBI" id="CHEBI:16452"/>
        <dbReference type="ChEBI" id="CHEBI:16947"/>
        <dbReference type="ChEBI" id="CHEBI:57287"/>
        <dbReference type="ChEBI" id="CHEBI:57288"/>
        <dbReference type="EC" id="2.3.3.16"/>
    </reaction>
</comment>
<keyword evidence="9" id="KW-1185">Reference proteome</keyword>
<proteinExistence type="inferred from homology"/>
<dbReference type="RefSeq" id="WP_213170067.1">
    <property type="nucleotide sequence ID" value="NZ_CP070496.1"/>
</dbReference>
<dbReference type="KEGG" id="nav:JQS30_09575"/>
<dbReference type="GO" id="GO:0006099">
    <property type="term" value="P:tricarboxylic acid cycle"/>
    <property type="evidence" value="ECO:0007669"/>
    <property type="project" value="UniProtKB-UniPathway"/>
</dbReference>
<evidence type="ECO:0000256" key="6">
    <source>
        <dbReference type="PIRSR" id="PIRSR001369-1"/>
    </source>
</evidence>
<dbReference type="NCBIfam" id="NF009005">
    <property type="entry name" value="PRK12350.1"/>
    <property type="match status" value="1"/>
</dbReference>
<dbReference type="GO" id="GO:0036440">
    <property type="term" value="F:citrate synthase activity"/>
    <property type="evidence" value="ECO:0007669"/>
    <property type="project" value="UniProtKB-EC"/>
</dbReference>
<protein>
    <recommendedName>
        <fullName evidence="5">Citrate synthase</fullName>
    </recommendedName>
</protein>
<dbReference type="Proteomes" id="UP000662939">
    <property type="component" value="Chromosome"/>
</dbReference>